<reference evidence="4 6" key="2">
    <citation type="submission" date="2018-12" db="EMBL/GenBank/DDBJ databases">
        <title>Unveiling genomic diversity among members of the Bifidobacterium pseudolongum species, a widely distributed gut commensal of the animal kingdom.</title>
        <authorList>
            <person name="Lugli G.A."/>
            <person name="Duranti S."/>
            <person name="Albert K."/>
            <person name="Mancabelli L."/>
            <person name="Napoli S."/>
            <person name="Viappiani A."/>
            <person name="Anzalone R."/>
            <person name="Longhi G."/>
            <person name="Milani C."/>
            <person name="Turroni F."/>
            <person name="Alessandri G."/>
            <person name="Sela D.A."/>
            <person name="Van Sinderen D."/>
            <person name="Ventura M."/>
        </authorList>
    </citation>
    <scope>NUCLEOTIDE SEQUENCE [LARGE SCALE GENOMIC DNA]</scope>
    <source>
        <strain evidence="4 6">1780B</strain>
    </source>
</reference>
<name>A0A2N3QX08_9BIFI</name>
<keyword evidence="2" id="KW-0812">Transmembrane</keyword>
<organism evidence="3 5">
    <name type="scientific">Bifidobacterium pseudolongum subsp. globosum</name>
    <dbReference type="NCBI Taxonomy" id="1690"/>
    <lineage>
        <taxon>Bacteria</taxon>
        <taxon>Bacillati</taxon>
        <taxon>Actinomycetota</taxon>
        <taxon>Actinomycetes</taxon>
        <taxon>Bifidobacteriales</taxon>
        <taxon>Bifidobacteriaceae</taxon>
        <taxon>Bifidobacterium</taxon>
    </lineage>
</organism>
<dbReference type="Proteomes" id="UP000233783">
    <property type="component" value="Unassembled WGS sequence"/>
</dbReference>
<reference evidence="3 5" key="1">
    <citation type="submission" date="2017-10" db="EMBL/GenBank/DDBJ databases">
        <title>Bifidobacterium genomics.</title>
        <authorList>
            <person name="Lugli G.A."/>
            <person name="Milani C."/>
            <person name="Mancabelli L."/>
        </authorList>
    </citation>
    <scope>NUCLEOTIDE SEQUENCE [LARGE SCALE GENOMIC DNA]</scope>
    <source>
        <strain evidence="3 5">1744B</strain>
    </source>
</reference>
<evidence type="ECO:0000256" key="2">
    <source>
        <dbReference type="SAM" id="Phobius"/>
    </source>
</evidence>
<protein>
    <submittedName>
        <fullName evidence="3">Uncharacterized protein</fullName>
    </submittedName>
</protein>
<evidence type="ECO:0000256" key="1">
    <source>
        <dbReference type="SAM" id="MobiDB-lite"/>
    </source>
</evidence>
<dbReference type="EMBL" id="RYVC01000001">
    <property type="protein sequence ID" value="RYQ48418.1"/>
    <property type="molecule type" value="Genomic_DNA"/>
</dbReference>
<dbReference type="EMBL" id="PCHB01000007">
    <property type="protein sequence ID" value="PKU97246.1"/>
    <property type="molecule type" value="Genomic_DNA"/>
</dbReference>
<gene>
    <name evidence="3" type="ORF">CQR56_0713</name>
    <name evidence="4" type="ORF">PG1780B_0066</name>
</gene>
<accession>A0A2N3QX08</accession>
<evidence type="ECO:0000313" key="5">
    <source>
        <dbReference type="Proteomes" id="UP000233783"/>
    </source>
</evidence>
<keyword evidence="2" id="KW-1133">Transmembrane helix</keyword>
<comment type="caution">
    <text evidence="3">The sequence shown here is derived from an EMBL/GenBank/DDBJ whole genome shotgun (WGS) entry which is preliminary data.</text>
</comment>
<keyword evidence="2" id="KW-0472">Membrane</keyword>
<evidence type="ECO:0000313" key="4">
    <source>
        <dbReference type="EMBL" id="RYQ48418.1"/>
    </source>
</evidence>
<dbReference type="AlphaFoldDB" id="A0A2N3QX08"/>
<proteinExistence type="predicted"/>
<dbReference type="Proteomes" id="UP000292933">
    <property type="component" value="Unassembled WGS sequence"/>
</dbReference>
<feature type="compositionally biased region" description="Polar residues" evidence="1">
    <location>
        <begin position="46"/>
        <end position="57"/>
    </location>
</feature>
<evidence type="ECO:0000313" key="6">
    <source>
        <dbReference type="Proteomes" id="UP000292933"/>
    </source>
</evidence>
<feature type="transmembrane region" description="Helical" evidence="2">
    <location>
        <begin position="20"/>
        <end position="41"/>
    </location>
</feature>
<feature type="region of interest" description="Disordered" evidence="1">
    <location>
        <begin position="45"/>
        <end position="91"/>
    </location>
</feature>
<evidence type="ECO:0000313" key="3">
    <source>
        <dbReference type="EMBL" id="PKU97246.1"/>
    </source>
</evidence>
<sequence>MEEGRTVPLISMFSLFWSAFSPFLPVFSPSLPAFSLFWSLIKPKSDQNGESIDTNGENGARYPHLRRRKGRPTTAGVRAGHRRGGCSSVPA</sequence>